<proteinExistence type="predicted"/>
<keyword evidence="2" id="KW-1185">Reference proteome</keyword>
<reference evidence="1" key="1">
    <citation type="submission" date="2019-10" db="EMBL/GenBank/DDBJ databases">
        <authorList>
            <consortium name="DOE Joint Genome Institute"/>
            <person name="Kuo A."/>
            <person name="Miyauchi S."/>
            <person name="Kiss E."/>
            <person name="Drula E."/>
            <person name="Kohler A."/>
            <person name="Sanchez-Garcia M."/>
            <person name="Andreopoulos B."/>
            <person name="Barry K.W."/>
            <person name="Bonito G."/>
            <person name="Buee M."/>
            <person name="Carver A."/>
            <person name="Chen C."/>
            <person name="Cichocki N."/>
            <person name="Clum A."/>
            <person name="Culley D."/>
            <person name="Crous P.W."/>
            <person name="Fauchery L."/>
            <person name="Girlanda M."/>
            <person name="Hayes R."/>
            <person name="Keri Z."/>
            <person name="Labutti K."/>
            <person name="Lipzen A."/>
            <person name="Lombard V."/>
            <person name="Magnuson J."/>
            <person name="Maillard F."/>
            <person name="Morin E."/>
            <person name="Murat C."/>
            <person name="Nolan M."/>
            <person name="Ohm R."/>
            <person name="Pangilinan J."/>
            <person name="Pereira M."/>
            <person name="Perotto S."/>
            <person name="Peter M."/>
            <person name="Riley R."/>
            <person name="Sitrit Y."/>
            <person name="Stielow B."/>
            <person name="Szollosi G."/>
            <person name="Zifcakova L."/>
            <person name="Stursova M."/>
            <person name="Spatafora J.W."/>
            <person name="Tedersoo L."/>
            <person name="Vaario L.-M."/>
            <person name="Yamada A."/>
            <person name="Yan M."/>
            <person name="Wang P."/>
            <person name="Xu J."/>
            <person name="Bruns T."/>
            <person name="Baldrian P."/>
            <person name="Vilgalys R."/>
            <person name="Henrissat B."/>
            <person name="Grigoriev I.V."/>
            <person name="Hibbett D."/>
            <person name="Nagy L.G."/>
            <person name="Martin F.M."/>
        </authorList>
    </citation>
    <scope>NUCLEOTIDE SEQUENCE</scope>
    <source>
        <strain evidence="1">P2</strain>
    </source>
</reference>
<evidence type="ECO:0000313" key="2">
    <source>
        <dbReference type="Proteomes" id="UP000886501"/>
    </source>
</evidence>
<name>A0ACB6ZWP5_THEGA</name>
<dbReference type="Proteomes" id="UP000886501">
    <property type="component" value="Unassembled WGS sequence"/>
</dbReference>
<accession>A0ACB6ZWP5</accession>
<organism evidence="1 2">
    <name type="scientific">Thelephora ganbajun</name>
    <name type="common">Ganba fungus</name>
    <dbReference type="NCBI Taxonomy" id="370292"/>
    <lineage>
        <taxon>Eukaryota</taxon>
        <taxon>Fungi</taxon>
        <taxon>Dikarya</taxon>
        <taxon>Basidiomycota</taxon>
        <taxon>Agaricomycotina</taxon>
        <taxon>Agaricomycetes</taxon>
        <taxon>Thelephorales</taxon>
        <taxon>Thelephoraceae</taxon>
        <taxon>Thelephora</taxon>
    </lineage>
</organism>
<comment type="caution">
    <text evidence="1">The sequence shown here is derived from an EMBL/GenBank/DDBJ whole genome shotgun (WGS) entry which is preliminary data.</text>
</comment>
<sequence>MNPWNYNAPGWGQIPPGYSQPQPAHGGYWQQPVWTEPKEGFFHTDLFTSKTRRYPSLHPILAADTTLARVDVRFQPSSEAAIPNATYYAYRHAHATVTQTSHVRLISKDFPWSIDIKTNGHPVTCDDIWNALHAALQQPLADSEWGALSHDPSRAKKVQKAAKQRQFEVDKDKGLKRVDWVAENFILRGLEKDDDFAKRRLAYVDSDCEETWVVKMVTQ</sequence>
<reference evidence="1" key="2">
    <citation type="journal article" date="2020" name="Nat. Commun.">
        <title>Large-scale genome sequencing of mycorrhizal fungi provides insights into the early evolution of symbiotic traits.</title>
        <authorList>
            <person name="Miyauchi S."/>
            <person name="Kiss E."/>
            <person name="Kuo A."/>
            <person name="Drula E."/>
            <person name="Kohler A."/>
            <person name="Sanchez-Garcia M."/>
            <person name="Morin E."/>
            <person name="Andreopoulos B."/>
            <person name="Barry K.W."/>
            <person name="Bonito G."/>
            <person name="Buee M."/>
            <person name="Carver A."/>
            <person name="Chen C."/>
            <person name="Cichocki N."/>
            <person name="Clum A."/>
            <person name="Culley D."/>
            <person name="Crous P.W."/>
            <person name="Fauchery L."/>
            <person name="Girlanda M."/>
            <person name="Hayes R.D."/>
            <person name="Keri Z."/>
            <person name="LaButti K."/>
            <person name="Lipzen A."/>
            <person name="Lombard V."/>
            <person name="Magnuson J."/>
            <person name="Maillard F."/>
            <person name="Murat C."/>
            <person name="Nolan M."/>
            <person name="Ohm R.A."/>
            <person name="Pangilinan J."/>
            <person name="Pereira M.F."/>
            <person name="Perotto S."/>
            <person name="Peter M."/>
            <person name="Pfister S."/>
            <person name="Riley R."/>
            <person name="Sitrit Y."/>
            <person name="Stielow J.B."/>
            <person name="Szollosi G."/>
            <person name="Zifcakova L."/>
            <person name="Stursova M."/>
            <person name="Spatafora J.W."/>
            <person name="Tedersoo L."/>
            <person name="Vaario L.M."/>
            <person name="Yamada A."/>
            <person name="Yan M."/>
            <person name="Wang P."/>
            <person name="Xu J."/>
            <person name="Bruns T."/>
            <person name="Baldrian P."/>
            <person name="Vilgalys R."/>
            <person name="Dunand C."/>
            <person name="Henrissat B."/>
            <person name="Grigoriev I.V."/>
            <person name="Hibbett D."/>
            <person name="Nagy L.G."/>
            <person name="Martin F.M."/>
        </authorList>
    </citation>
    <scope>NUCLEOTIDE SEQUENCE</scope>
    <source>
        <strain evidence="1">P2</strain>
    </source>
</reference>
<evidence type="ECO:0000313" key="1">
    <source>
        <dbReference type="EMBL" id="KAF9654019.1"/>
    </source>
</evidence>
<protein>
    <submittedName>
        <fullName evidence="1">Uncharacterized protein</fullName>
    </submittedName>
</protein>
<gene>
    <name evidence="1" type="ORF">BDM02DRAFT_3107236</name>
</gene>
<dbReference type="EMBL" id="MU117962">
    <property type="protein sequence ID" value="KAF9654019.1"/>
    <property type="molecule type" value="Genomic_DNA"/>
</dbReference>